<evidence type="ECO:0000259" key="2">
    <source>
        <dbReference type="Pfam" id="PF00561"/>
    </source>
</evidence>
<dbReference type="FunFam" id="3.40.50.1820:FF:000270">
    <property type="entry name" value="Alpha/beta-Hydrolases superfamily protein"/>
    <property type="match status" value="1"/>
</dbReference>
<accession>A0AAW0M2I5</accession>
<dbReference type="SUPFAM" id="SSF53474">
    <property type="entry name" value="alpha/beta-Hydrolases"/>
    <property type="match status" value="1"/>
</dbReference>
<sequence>MFAVVLLMGLLAIGWAYRAIRPPPPKICGSPGGPSITAPRIKLRDGRYLAYKEHGVPAQVAKHKIIFVHGLSACRHSPVILKSLPQEFIEELGLHILSFDKPGYGESDPHPKQTVKSLALDIEELVDQLELGSKFYVIGYSIGSHLVWGCLKYIPHRLAGVALLAPVINYWWQGLPPKLSTEAYYKQLPQDQWTVRVVHYIPWLTYLWNTQKWFPALSAVPGNPNIFSRQDLEIMSKKIGTQINKAHVFQQGEFESVHRTLLVGFGNWEFSPINLENPFPNNEVSVHLWQGDEDKLVVVESQRFIAKKLPWIQYHELPGAGHFFPYAVGMSQVIIKTLLFGKKQQNFDAELTEC</sequence>
<dbReference type="AlphaFoldDB" id="A0AAW0M2I5"/>
<evidence type="ECO:0000313" key="4">
    <source>
        <dbReference type="Proteomes" id="UP000237347"/>
    </source>
</evidence>
<dbReference type="InterPro" id="IPR029058">
    <property type="entry name" value="AB_hydrolase_fold"/>
</dbReference>
<reference evidence="3 4" key="1">
    <citation type="journal article" date="2018" name="Sci. Data">
        <title>The draft genome sequence of cork oak.</title>
        <authorList>
            <person name="Ramos A.M."/>
            <person name="Usie A."/>
            <person name="Barbosa P."/>
            <person name="Barros P.M."/>
            <person name="Capote T."/>
            <person name="Chaves I."/>
            <person name="Simoes F."/>
            <person name="Abreu I."/>
            <person name="Carrasquinho I."/>
            <person name="Faro C."/>
            <person name="Guimaraes J.B."/>
            <person name="Mendonca D."/>
            <person name="Nobrega F."/>
            <person name="Rodrigues L."/>
            <person name="Saibo N.J.M."/>
            <person name="Varela M.C."/>
            <person name="Egas C."/>
            <person name="Matos J."/>
            <person name="Miguel C.M."/>
            <person name="Oliveira M.M."/>
            <person name="Ricardo C.P."/>
            <person name="Goncalves S."/>
        </authorList>
    </citation>
    <scope>NUCLEOTIDE SEQUENCE [LARGE SCALE GENOMIC DNA]</scope>
    <source>
        <strain evidence="4">cv. HL8</strain>
    </source>
</reference>
<keyword evidence="4" id="KW-1185">Reference proteome</keyword>
<dbReference type="EMBL" id="PKMF04000024">
    <property type="protein sequence ID" value="KAK7857780.1"/>
    <property type="molecule type" value="Genomic_DNA"/>
</dbReference>
<dbReference type="InterPro" id="IPR000073">
    <property type="entry name" value="AB_hydrolase_1"/>
</dbReference>
<dbReference type="Proteomes" id="UP000237347">
    <property type="component" value="Unassembled WGS sequence"/>
</dbReference>
<organism evidence="3 4">
    <name type="scientific">Quercus suber</name>
    <name type="common">Cork oak</name>
    <dbReference type="NCBI Taxonomy" id="58331"/>
    <lineage>
        <taxon>Eukaryota</taxon>
        <taxon>Viridiplantae</taxon>
        <taxon>Streptophyta</taxon>
        <taxon>Embryophyta</taxon>
        <taxon>Tracheophyta</taxon>
        <taxon>Spermatophyta</taxon>
        <taxon>Magnoliopsida</taxon>
        <taxon>eudicotyledons</taxon>
        <taxon>Gunneridae</taxon>
        <taxon>Pentapetalae</taxon>
        <taxon>rosids</taxon>
        <taxon>fabids</taxon>
        <taxon>Fagales</taxon>
        <taxon>Fagaceae</taxon>
        <taxon>Quercus</taxon>
    </lineage>
</organism>
<gene>
    <name evidence="3" type="ORF">CFP56_015861</name>
</gene>
<protein>
    <recommendedName>
        <fullName evidence="2">AB hydrolase-1 domain-containing protein</fullName>
    </recommendedName>
</protein>
<evidence type="ECO:0000313" key="3">
    <source>
        <dbReference type="EMBL" id="KAK7857780.1"/>
    </source>
</evidence>
<dbReference type="PANTHER" id="PTHR45763:SF61">
    <property type="entry name" value="AB HYDROLASE-1 DOMAIN-CONTAINING PROTEIN"/>
    <property type="match status" value="1"/>
</dbReference>
<feature type="chain" id="PRO_5043597876" description="AB hydrolase-1 domain-containing protein" evidence="1">
    <location>
        <begin position="17"/>
        <end position="354"/>
    </location>
</feature>
<dbReference type="PANTHER" id="PTHR45763">
    <property type="entry name" value="HYDROLASE, ALPHA/BETA FOLD FAMILY PROTEIN, EXPRESSED-RELATED"/>
    <property type="match status" value="1"/>
</dbReference>
<name>A0AAW0M2I5_QUESU</name>
<dbReference type="Gene3D" id="3.40.50.1820">
    <property type="entry name" value="alpha/beta hydrolase"/>
    <property type="match status" value="1"/>
</dbReference>
<evidence type="ECO:0000256" key="1">
    <source>
        <dbReference type="SAM" id="SignalP"/>
    </source>
</evidence>
<dbReference type="Pfam" id="PF00561">
    <property type="entry name" value="Abhydrolase_1"/>
    <property type="match status" value="1"/>
</dbReference>
<proteinExistence type="predicted"/>
<keyword evidence="1" id="KW-0732">Signal</keyword>
<feature type="domain" description="AB hydrolase-1" evidence="2">
    <location>
        <begin position="65"/>
        <end position="324"/>
    </location>
</feature>
<comment type="caution">
    <text evidence="3">The sequence shown here is derived from an EMBL/GenBank/DDBJ whole genome shotgun (WGS) entry which is preliminary data.</text>
</comment>
<feature type="signal peptide" evidence="1">
    <location>
        <begin position="1"/>
        <end position="16"/>
    </location>
</feature>